<gene>
    <name evidence="1" type="ORF">CWE13_02195</name>
</gene>
<evidence type="ECO:0000313" key="2">
    <source>
        <dbReference type="Proteomes" id="UP000286934"/>
    </source>
</evidence>
<dbReference type="OrthoDB" id="6214536at2"/>
<reference evidence="2" key="1">
    <citation type="journal article" date="2018" name="Front. Microbiol.">
        <title>Genome-Based Analysis Reveals the Taxonomy and Diversity of the Family Idiomarinaceae.</title>
        <authorList>
            <person name="Liu Y."/>
            <person name="Lai Q."/>
            <person name="Shao Z."/>
        </authorList>
    </citation>
    <scope>NUCLEOTIDE SEQUENCE [LARGE SCALE GENOMIC DNA]</scope>
    <source>
        <strain evidence="2">AIS</strain>
    </source>
</reference>
<dbReference type="RefSeq" id="WP_126805691.1">
    <property type="nucleotide sequence ID" value="NZ_PIPP01000001.1"/>
</dbReference>
<evidence type="ECO:0000313" key="1">
    <source>
        <dbReference type="EMBL" id="RUO38472.1"/>
    </source>
</evidence>
<dbReference type="EMBL" id="PIPP01000001">
    <property type="protein sequence ID" value="RUO38472.1"/>
    <property type="molecule type" value="Genomic_DNA"/>
</dbReference>
<accession>A0A432WXG3</accession>
<keyword evidence="2" id="KW-1185">Reference proteome</keyword>
<sequence>MRVCGIEIKSNEAIICLMEMNDGLMQIPDCRQVRFQLLKDHDAEQVRRFQFTFRKLIEDYKIERLIIKERMQKGKFSGSAVGFKIEAALQLIDNVDTHLLSNSVQKEIIKRNSIPIDYSDTGLKIFQETAFTVAYAYLMSKEYNLQG</sequence>
<proteinExistence type="predicted"/>
<comment type="caution">
    <text evidence="1">The sequence shown here is derived from an EMBL/GenBank/DDBJ whole genome shotgun (WGS) entry which is preliminary data.</text>
</comment>
<dbReference type="Proteomes" id="UP000286934">
    <property type="component" value="Unassembled WGS sequence"/>
</dbReference>
<dbReference type="InterPro" id="IPR021378">
    <property type="entry name" value="DUF3010"/>
</dbReference>
<organism evidence="1 2">
    <name type="scientific">Aliidiomarina shirensis</name>
    <dbReference type="NCBI Taxonomy" id="1048642"/>
    <lineage>
        <taxon>Bacteria</taxon>
        <taxon>Pseudomonadati</taxon>
        <taxon>Pseudomonadota</taxon>
        <taxon>Gammaproteobacteria</taxon>
        <taxon>Alteromonadales</taxon>
        <taxon>Idiomarinaceae</taxon>
        <taxon>Aliidiomarina</taxon>
    </lineage>
</organism>
<dbReference type="AlphaFoldDB" id="A0A432WXG3"/>
<dbReference type="Pfam" id="PF11215">
    <property type="entry name" value="DUF3010"/>
    <property type="match status" value="1"/>
</dbReference>
<name>A0A432WXG3_9GAMM</name>
<protein>
    <submittedName>
        <fullName evidence="1">DUF3010 domain-containing protein</fullName>
    </submittedName>
</protein>